<accession>A0A8S1DYD4</accession>
<dbReference type="Gene3D" id="2.40.50.90">
    <property type="match status" value="1"/>
</dbReference>
<dbReference type="Gene3D" id="2.30.30.140">
    <property type="match status" value="2"/>
</dbReference>
<dbReference type="GO" id="GO:0005737">
    <property type="term" value="C:cytoplasm"/>
    <property type="evidence" value="ECO:0007669"/>
    <property type="project" value="UniProtKB-ARBA"/>
</dbReference>
<keyword evidence="3" id="KW-1185">Reference proteome</keyword>
<protein>
    <recommendedName>
        <fullName evidence="1">Tudor domain-containing protein</fullName>
    </recommendedName>
</protein>
<dbReference type="PANTHER" id="PTHR22948">
    <property type="entry name" value="TUDOR DOMAIN CONTAINING PROTEIN"/>
    <property type="match status" value="1"/>
</dbReference>
<dbReference type="Pfam" id="PF00567">
    <property type="entry name" value="TUDOR"/>
    <property type="match status" value="2"/>
</dbReference>
<reference evidence="2 3" key="1">
    <citation type="submission" date="2020-04" db="EMBL/GenBank/DDBJ databases">
        <authorList>
            <person name="Alioto T."/>
            <person name="Alioto T."/>
            <person name="Gomez Garrido J."/>
        </authorList>
    </citation>
    <scope>NUCLEOTIDE SEQUENCE [LARGE SCALE GENOMIC DNA]</scope>
</reference>
<dbReference type="InterPro" id="IPR050621">
    <property type="entry name" value="Tudor_domain_containing"/>
</dbReference>
<proteinExistence type="predicted"/>
<name>A0A8S1DYD4_9INSE</name>
<dbReference type="InterPro" id="IPR035979">
    <property type="entry name" value="RBD_domain_sf"/>
</dbReference>
<dbReference type="AlphaFoldDB" id="A0A8S1DYD4"/>
<dbReference type="InterPro" id="IPR035437">
    <property type="entry name" value="SNase_OB-fold_sf"/>
</dbReference>
<dbReference type="SUPFAM" id="SSF63748">
    <property type="entry name" value="Tudor/PWWP/MBT"/>
    <property type="match status" value="3"/>
</dbReference>
<dbReference type="PROSITE" id="PS50304">
    <property type="entry name" value="TUDOR"/>
    <property type="match status" value="2"/>
</dbReference>
<dbReference type="SMART" id="SM00333">
    <property type="entry name" value="TUDOR"/>
    <property type="match status" value="2"/>
</dbReference>
<dbReference type="Proteomes" id="UP000494165">
    <property type="component" value="Unassembled WGS sequence"/>
</dbReference>
<gene>
    <name evidence="2" type="ORF">CLODIP_2_CD04868</name>
</gene>
<feature type="domain" description="Tudor" evidence="1">
    <location>
        <begin position="834"/>
        <end position="891"/>
    </location>
</feature>
<evidence type="ECO:0000313" key="2">
    <source>
        <dbReference type="EMBL" id="CAB3385593.1"/>
    </source>
</evidence>
<feature type="domain" description="Tudor" evidence="1">
    <location>
        <begin position="635"/>
        <end position="694"/>
    </location>
</feature>
<sequence length="971" mass="109765">MASAKKRSENVRLLFCNLPGFLDKNGLANICARVQPEVVNCNVFKHGNNSFSDGFVEYRTIREAQEVFFSLHEKAPLNLKISFKSCLETTVNRQNFKIHNEILFNQRRQRRMAEMEVKEFPEICFPVNDMSAEAKIDMIEFAEENIFNWKFCTGRGVVLPPRQPFVSNALNATRENIEHYNALLSLDLDGNREHELDCFWHFSVSFFDDTTAVMEMVYNMRKINDCRKVNKICGGRCFPVNKPVEEQVGIFADPDTLQPWLHCSQVLKKKVAMSLDLEIGDEGQLFWCSVCSGVSATCCSTCTLPLCSVICFKKHCENQICQKLRYRAKIHPNFQSKSVTFENYNDCDDLIKIMNKNLCISDVYKIEAAAHSEEYVPASILEKSLSTSELSIVLIKDVVTQFGEPVAFVCSVLDKERPEMKDVFDKLHSLHTKKGYDAAAVLIEVEPNLEVGGLALAYLNDKQCRVLLDQKVPGKGWRCIFVDKGYLQIVPDEKLFALPINYSSLPRLATVCVVSKFFVPFKELWTKYLQPNKKLYLKDAQNFKQGGMHRMRGKLLSRSKFVLGEVTITDWLPRSPQISKVIPHVMLKSKDAVCISAFCSSNMCYIQLNSRSEDLCKLQSEISVVKLNCMPLAALPPAGSVVAVKSAIDGKMYRAMVKNQTSECTVIVFCLDFGNREEVHLNQIYPLPQHLCEMPAEAVLLKLKDVPVRPLTYLAYSIWAQLQEKNVPLEVQLEAITNSAVLISLETNESVNSKLTSALACSSKSSDESQTDKLILQSPMPLHEGKLQKLVILRHGDGSFTCTAANTPLLRHILDTLVREAAKYVANCERGNYVPCPQEVCLAKANDGLFYRAFAMNSYDDSCDVLFIDFGDVQKVPHTELRKIPPHFLNIPALATVATIFGLEQEDYSNPKLRLTIKEYLPIGVEFEALVCKQRKNKEVEVLSAVMSELEQYRAEIPEFLDAECAILIDV</sequence>
<evidence type="ECO:0000313" key="3">
    <source>
        <dbReference type="Proteomes" id="UP000494165"/>
    </source>
</evidence>
<dbReference type="GO" id="GO:0003676">
    <property type="term" value="F:nucleic acid binding"/>
    <property type="evidence" value="ECO:0007669"/>
    <property type="project" value="InterPro"/>
</dbReference>
<dbReference type="PANTHER" id="PTHR22948:SF29">
    <property type="entry name" value="FI02030P-RELATED"/>
    <property type="match status" value="1"/>
</dbReference>
<dbReference type="EMBL" id="CADEPI010000421">
    <property type="protein sequence ID" value="CAB3385593.1"/>
    <property type="molecule type" value="Genomic_DNA"/>
</dbReference>
<dbReference type="InterPro" id="IPR002999">
    <property type="entry name" value="Tudor"/>
</dbReference>
<dbReference type="SUPFAM" id="SSF54928">
    <property type="entry name" value="RNA-binding domain, RBD"/>
    <property type="match status" value="1"/>
</dbReference>
<organism evidence="2 3">
    <name type="scientific">Cloeon dipterum</name>
    <dbReference type="NCBI Taxonomy" id="197152"/>
    <lineage>
        <taxon>Eukaryota</taxon>
        <taxon>Metazoa</taxon>
        <taxon>Ecdysozoa</taxon>
        <taxon>Arthropoda</taxon>
        <taxon>Hexapoda</taxon>
        <taxon>Insecta</taxon>
        <taxon>Pterygota</taxon>
        <taxon>Palaeoptera</taxon>
        <taxon>Ephemeroptera</taxon>
        <taxon>Pisciforma</taxon>
        <taxon>Baetidae</taxon>
        <taxon>Cloeon</taxon>
    </lineage>
</organism>
<dbReference type="CDD" id="cd20379">
    <property type="entry name" value="Tudor_dTUD-like"/>
    <property type="match status" value="1"/>
</dbReference>
<dbReference type="OrthoDB" id="10023235at2759"/>
<evidence type="ECO:0000259" key="1">
    <source>
        <dbReference type="PROSITE" id="PS50304"/>
    </source>
</evidence>
<comment type="caution">
    <text evidence="2">The sequence shown here is derived from an EMBL/GenBank/DDBJ whole genome shotgun (WGS) entry which is preliminary data.</text>
</comment>